<evidence type="ECO:0000259" key="3">
    <source>
        <dbReference type="Pfam" id="PF00171"/>
    </source>
</evidence>
<dbReference type="Gene3D" id="3.40.605.10">
    <property type="entry name" value="Aldehyde Dehydrogenase, Chain A, domain 1"/>
    <property type="match status" value="1"/>
</dbReference>
<dbReference type="InterPro" id="IPR016160">
    <property type="entry name" value="Ald_DH_CS_CYS"/>
</dbReference>
<evidence type="ECO:0000256" key="2">
    <source>
        <dbReference type="ARBA" id="ARBA00023002"/>
    </source>
</evidence>
<dbReference type="GO" id="GO:0004777">
    <property type="term" value="F:succinate-semialdehyde dehydrogenase (NAD+) activity"/>
    <property type="evidence" value="ECO:0007669"/>
    <property type="project" value="TreeGrafter"/>
</dbReference>
<dbReference type="FunFam" id="3.40.605.10:FF:000005">
    <property type="entry name" value="Succinate-semialdehyde dehydrogenase I"/>
    <property type="match status" value="1"/>
</dbReference>
<evidence type="ECO:0000313" key="5">
    <source>
        <dbReference type="Proteomes" id="UP000216498"/>
    </source>
</evidence>
<dbReference type="RefSeq" id="WP_094887279.1">
    <property type="nucleotide sequence ID" value="NZ_NPMS01000013.1"/>
</dbReference>
<dbReference type="InterPro" id="IPR050740">
    <property type="entry name" value="Aldehyde_DH_Superfamily"/>
</dbReference>
<dbReference type="InterPro" id="IPR016162">
    <property type="entry name" value="Ald_DH_N"/>
</dbReference>
<evidence type="ECO:0000256" key="1">
    <source>
        <dbReference type="ARBA" id="ARBA00009986"/>
    </source>
</evidence>
<dbReference type="AlphaFoldDB" id="A0A265N5S9"/>
<dbReference type="Gene3D" id="3.40.309.10">
    <property type="entry name" value="Aldehyde Dehydrogenase, Chain A, domain 2"/>
    <property type="match status" value="1"/>
</dbReference>
<dbReference type="InterPro" id="IPR016161">
    <property type="entry name" value="Ald_DH/histidinol_DH"/>
</dbReference>
<comment type="similarity">
    <text evidence="1">Belongs to the aldehyde dehydrogenase family.</text>
</comment>
<dbReference type="PANTHER" id="PTHR43353">
    <property type="entry name" value="SUCCINATE-SEMIALDEHYDE DEHYDROGENASE, MITOCHONDRIAL"/>
    <property type="match status" value="1"/>
</dbReference>
<dbReference type="EMBL" id="NPMS01000013">
    <property type="protein sequence ID" value="OZU87195.1"/>
    <property type="molecule type" value="Genomic_DNA"/>
</dbReference>
<dbReference type="PROSITE" id="PS00070">
    <property type="entry name" value="ALDEHYDE_DEHYDR_CYS"/>
    <property type="match status" value="1"/>
</dbReference>
<dbReference type="EC" id="1.2.1.16" evidence="4"/>
<dbReference type="GO" id="GO:0009450">
    <property type="term" value="P:gamma-aminobutyric acid catabolic process"/>
    <property type="evidence" value="ECO:0007669"/>
    <property type="project" value="TreeGrafter"/>
</dbReference>
<dbReference type="PANTHER" id="PTHR43353:SF5">
    <property type="entry name" value="SUCCINATE-SEMIALDEHYDE DEHYDROGENASE, MITOCHONDRIAL"/>
    <property type="match status" value="1"/>
</dbReference>
<protein>
    <submittedName>
        <fullName evidence="4">Succinate-semialdehyde dehydrogenase (NADP(+))</fullName>
        <ecNumber evidence="4">1.2.1.16</ecNumber>
    </submittedName>
</protein>
<gene>
    <name evidence="4" type="primary">gabD</name>
    <name evidence="4" type="ORF">CIL03_18050</name>
</gene>
<comment type="caution">
    <text evidence="4">The sequence shown here is derived from an EMBL/GenBank/DDBJ whole genome shotgun (WGS) entry which is preliminary data.</text>
</comment>
<dbReference type="Proteomes" id="UP000216498">
    <property type="component" value="Unassembled WGS sequence"/>
</dbReference>
<keyword evidence="2 4" id="KW-0560">Oxidoreductase</keyword>
<reference evidence="4 5" key="1">
    <citation type="submission" date="2017-08" db="EMBL/GenBank/DDBJ databases">
        <title>Virgibacillus indicus sp. nov. and Virgibacillus profoundi sp. nov, two moderately halophilic bacteria isolated from marine sediment by using the Microfluidic Streak Plate.</title>
        <authorList>
            <person name="Xu B."/>
            <person name="Hu B."/>
            <person name="Wang J."/>
            <person name="Zhu Y."/>
            <person name="Huang L."/>
            <person name="Du W."/>
            <person name="Huang Y."/>
        </authorList>
    </citation>
    <scope>NUCLEOTIDE SEQUENCE [LARGE SCALE GENOMIC DNA]</scope>
    <source>
        <strain evidence="4 5">IO3-P2-C2</strain>
    </source>
</reference>
<name>A0A265N5S9_9BACI</name>
<dbReference type="OrthoDB" id="9762913at2"/>
<dbReference type="InterPro" id="IPR016163">
    <property type="entry name" value="Ald_DH_C"/>
</dbReference>
<keyword evidence="5" id="KW-1185">Reference proteome</keyword>
<sequence length="475" mass="52211">MYINGSFITTNQKLSVTNPFSNEKVYEVEFGSEKHVKEAIYAATAAFQSWSKKNAHERCNYLSEIAKAMKSKKEYLAEVITKEMGKTINDSRGEVQSAIDYFQWFSEEGKRTYGDTIPSSNDTKRIMVIKKPVGVVGAITPWNFPLSMIARKVAPALAAGCTVVLKPASKAPQSAIELCKIFDSIKVPKGVLNIVIANSSVVSELFMESEDIRKITFTGSTSVGKKLLGDAAKTVKQVSMELGGHAPFIVFDDADIDEAVEGLIQTKFRCSGQMCTATNRVFVQSSIIEMFSEKLVSSVEKLIIGDGLNEETKVGPLVDQQALEKVEQQVRDAVDKGAAVLTGGGKLADAEYSKGNFFAPTVLKDINEDMRIYEEETFGPIAPIISFENEEELLSRVNNTRYGLASYLYTNDLSRTLRLMEGMDYGMVGVNDSLPFTVQAPFGGVKESGMGKEGGYQGINEYLEETMVSIRMKVN</sequence>
<dbReference type="Pfam" id="PF00171">
    <property type="entry name" value="Aldedh"/>
    <property type="match status" value="1"/>
</dbReference>
<dbReference type="SUPFAM" id="SSF53720">
    <property type="entry name" value="ALDH-like"/>
    <property type="match status" value="1"/>
</dbReference>
<dbReference type="FunFam" id="3.40.309.10:FF:000004">
    <property type="entry name" value="Succinate-semialdehyde dehydrogenase I"/>
    <property type="match status" value="1"/>
</dbReference>
<dbReference type="InterPro" id="IPR015590">
    <property type="entry name" value="Aldehyde_DH_dom"/>
</dbReference>
<feature type="domain" description="Aldehyde dehydrogenase" evidence="3">
    <location>
        <begin position="11"/>
        <end position="467"/>
    </location>
</feature>
<proteinExistence type="inferred from homology"/>
<organism evidence="4 5">
    <name type="scientific">Virgibacillus indicus</name>
    <dbReference type="NCBI Taxonomy" id="2024554"/>
    <lineage>
        <taxon>Bacteria</taxon>
        <taxon>Bacillati</taxon>
        <taxon>Bacillota</taxon>
        <taxon>Bacilli</taxon>
        <taxon>Bacillales</taxon>
        <taxon>Bacillaceae</taxon>
        <taxon>Virgibacillus</taxon>
    </lineage>
</organism>
<evidence type="ECO:0000313" key="4">
    <source>
        <dbReference type="EMBL" id="OZU87195.1"/>
    </source>
</evidence>
<dbReference type="CDD" id="cd07103">
    <property type="entry name" value="ALDH_F5_SSADH_GabD"/>
    <property type="match status" value="1"/>
</dbReference>
<accession>A0A265N5S9</accession>